<sequence>MQLLVVGIGLLIGLIISWIYGLSGGDVFVWIFCLYLGLEVGQIIFSDDSNDDDDDFDGGILTPVYQGI</sequence>
<accession>A0A383BZ98</accession>
<proteinExistence type="predicted"/>
<keyword evidence="1" id="KW-0812">Transmembrane</keyword>
<name>A0A383BZ98_9ZZZZ</name>
<evidence type="ECO:0000256" key="1">
    <source>
        <dbReference type="SAM" id="Phobius"/>
    </source>
</evidence>
<organism evidence="2">
    <name type="scientific">marine metagenome</name>
    <dbReference type="NCBI Taxonomy" id="408172"/>
    <lineage>
        <taxon>unclassified sequences</taxon>
        <taxon>metagenomes</taxon>
        <taxon>ecological metagenomes</taxon>
    </lineage>
</organism>
<dbReference type="AlphaFoldDB" id="A0A383BZ98"/>
<keyword evidence="1" id="KW-1133">Transmembrane helix</keyword>
<dbReference type="EMBL" id="UINC01204058">
    <property type="protein sequence ID" value="SVE24605.1"/>
    <property type="molecule type" value="Genomic_DNA"/>
</dbReference>
<gene>
    <name evidence="2" type="ORF">METZ01_LOCUS477459</name>
</gene>
<evidence type="ECO:0000313" key="2">
    <source>
        <dbReference type="EMBL" id="SVE24605.1"/>
    </source>
</evidence>
<protein>
    <submittedName>
        <fullName evidence="2">Uncharacterized protein</fullName>
    </submittedName>
</protein>
<feature type="transmembrane region" description="Helical" evidence="1">
    <location>
        <begin position="27"/>
        <end position="45"/>
    </location>
</feature>
<reference evidence="2" key="1">
    <citation type="submission" date="2018-05" db="EMBL/GenBank/DDBJ databases">
        <authorList>
            <person name="Lanie J.A."/>
            <person name="Ng W.-L."/>
            <person name="Kazmierczak K.M."/>
            <person name="Andrzejewski T.M."/>
            <person name="Davidsen T.M."/>
            <person name="Wayne K.J."/>
            <person name="Tettelin H."/>
            <person name="Glass J.I."/>
            <person name="Rusch D."/>
            <person name="Podicherti R."/>
            <person name="Tsui H.-C.T."/>
            <person name="Winkler M.E."/>
        </authorList>
    </citation>
    <scope>NUCLEOTIDE SEQUENCE</scope>
</reference>
<keyword evidence="1" id="KW-0472">Membrane</keyword>